<comment type="caution">
    <text evidence="1">The sequence shown here is derived from an EMBL/GenBank/DDBJ whole genome shotgun (WGS) entry which is preliminary data.</text>
</comment>
<evidence type="ECO:0000313" key="2">
    <source>
        <dbReference type="Proteomes" id="UP000299102"/>
    </source>
</evidence>
<dbReference type="Proteomes" id="UP000299102">
    <property type="component" value="Unassembled WGS sequence"/>
</dbReference>
<proteinExistence type="predicted"/>
<keyword evidence="2" id="KW-1185">Reference proteome</keyword>
<evidence type="ECO:0000313" key="1">
    <source>
        <dbReference type="EMBL" id="GBP91863.1"/>
    </source>
</evidence>
<dbReference type="EMBL" id="BGZK01002217">
    <property type="protein sequence ID" value="GBP91863.1"/>
    <property type="molecule type" value="Genomic_DNA"/>
</dbReference>
<name>A0A4C1ZYC6_EUMVA</name>
<organism evidence="1 2">
    <name type="scientific">Eumeta variegata</name>
    <name type="common">Bagworm moth</name>
    <name type="synonym">Eumeta japonica</name>
    <dbReference type="NCBI Taxonomy" id="151549"/>
    <lineage>
        <taxon>Eukaryota</taxon>
        <taxon>Metazoa</taxon>
        <taxon>Ecdysozoa</taxon>
        <taxon>Arthropoda</taxon>
        <taxon>Hexapoda</taxon>
        <taxon>Insecta</taxon>
        <taxon>Pterygota</taxon>
        <taxon>Neoptera</taxon>
        <taxon>Endopterygota</taxon>
        <taxon>Lepidoptera</taxon>
        <taxon>Glossata</taxon>
        <taxon>Ditrysia</taxon>
        <taxon>Tineoidea</taxon>
        <taxon>Psychidae</taxon>
        <taxon>Oiketicinae</taxon>
        <taxon>Eumeta</taxon>
    </lineage>
</organism>
<gene>
    <name evidence="1" type="ORF">EVAR_81001_1</name>
</gene>
<sequence>MPLKTHQSVVAQHWRQRSFTAFSRTAKPNNWRHTDAGIQRVYRRQCAKSRFGVRYSIRTRSQKVSAQMQITEAVAPAEGN</sequence>
<reference evidence="1 2" key="1">
    <citation type="journal article" date="2019" name="Commun. Biol.">
        <title>The bagworm genome reveals a unique fibroin gene that provides high tensile strength.</title>
        <authorList>
            <person name="Kono N."/>
            <person name="Nakamura H."/>
            <person name="Ohtoshi R."/>
            <person name="Tomita M."/>
            <person name="Numata K."/>
            <person name="Arakawa K."/>
        </authorList>
    </citation>
    <scope>NUCLEOTIDE SEQUENCE [LARGE SCALE GENOMIC DNA]</scope>
</reference>
<dbReference type="AlphaFoldDB" id="A0A4C1ZYC6"/>
<accession>A0A4C1ZYC6</accession>
<protein>
    <submittedName>
        <fullName evidence="1">Uncharacterized protein</fullName>
    </submittedName>
</protein>